<protein>
    <submittedName>
        <fullName evidence="2">Uncharacterized protein</fullName>
    </submittedName>
</protein>
<feature type="region of interest" description="Disordered" evidence="1">
    <location>
        <begin position="1"/>
        <end position="22"/>
    </location>
</feature>
<gene>
    <name evidence="2" type="ORF">O181_027489</name>
</gene>
<evidence type="ECO:0000313" key="3">
    <source>
        <dbReference type="Proteomes" id="UP000765509"/>
    </source>
</evidence>
<comment type="caution">
    <text evidence="2">The sequence shown here is derived from an EMBL/GenBank/DDBJ whole genome shotgun (WGS) entry which is preliminary data.</text>
</comment>
<name>A0A9Q3CP45_9BASI</name>
<feature type="region of interest" description="Disordered" evidence="1">
    <location>
        <begin position="98"/>
        <end position="121"/>
    </location>
</feature>
<dbReference type="OrthoDB" id="413361at2759"/>
<evidence type="ECO:0000313" key="2">
    <source>
        <dbReference type="EMBL" id="MBW0487774.1"/>
    </source>
</evidence>
<proteinExistence type="predicted"/>
<dbReference type="AlphaFoldDB" id="A0A9Q3CP45"/>
<organism evidence="2 3">
    <name type="scientific">Austropuccinia psidii MF-1</name>
    <dbReference type="NCBI Taxonomy" id="1389203"/>
    <lineage>
        <taxon>Eukaryota</taxon>
        <taxon>Fungi</taxon>
        <taxon>Dikarya</taxon>
        <taxon>Basidiomycota</taxon>
        <taxon>Pucciniomycotina</taxon>
        <taxon>Pucciniomycetes</taxon>
        <taxon>Pucciniales</taxon>
        <taxon>Sphaerophragmiaceae</taxon>
        <taxon>Austropuccinia</taxon>
    </lineage>
</organism>
<reference evidence="2" key="1">
    <citation type="submission" date="2021-03" db="EMBL/GenBank/DDBJ databases">
        <title>Draft genome sequence of rust myrtle Austropuccinia psidii MF-1, a brazilian biotype.</title>
        <authorList>
            <person name="Quecine M.C."/>
            <person name="Pachon D.M.R."/>
            <person name="Bonatelli M.L."/>
            <person name="Correr F.H."/>
            <person name="Franceschini L.M."/>
            <person name="Leite T.F."/>
            <person name="Margarido G.R.A."/>
            <person name="Almeida C.A."/>
            <person name="Ferrarezi J.A."/>
            <person name="Labate C.A."/>
        </authorList>
    </citation>
    <scope>NUCLEOTIDE SEQUENCE</scope>
    <source>
        <strain evidence="2">MF-1</strain>
    </source>
</reference>
<sequence length="121" mass="14147">MHKAIPNRNTLPNPSNTPKRVKGYIWSNDPINKAEEVIGDVEDPYSIFDKPRRKKYTANFSKLLHNDPKNYKQATSHEDSENGKKAIYQELRNMDKHKFGHLSPMKRNKSLNHYLGIQEKD</sequence>
<evidence type="ECO:0000256" key="1">
    <source>
        <dbReference type="SAM" id="MobiDB-lite"/>
    </source>
</evidence>
<feature type="compositionally biased region" description="Polar residues" evidence="1">
    <location>
        <begin position="7"/>
        <end position="18"/>
    </location>
</feature>
<feature type="compositionally biased region" description="Basic residues" evidence="1">
    <location>
        <begin position="98"/>
        <end position="110"/>
    </location>
</feature>
<dbReference type="EMBL" id="AVOT02009279">
    <property type="protein sequence ID" value="MBW0487774.1"/>
    <property type="molecule type" value="Genomic_DNA"/>
</dbReference>
<dbReference type="Proteomes" id="UP000765509">
    <property type="component" value="Unassembled WGS sequence"/>
</dbReference>
<accession>A0A9Q3CP45</accession>
<keyword evidence="3" id="KW-1185">Reference proteome</keyword>